<gene>
    <name evidence="1" type="ORF">G3T16_07765</name>
</gene>
<proteinExistence type="predicted"/>
<reference evidence="1 2" key="1">
    <citation type="submission" date="2020-02" db="EMBL/GenBank/DDBJ databases">
        <title>Genome sequencing for Kineobactrum sp. M2.</title>
        <authorList>
            <person name="Park S.-J."/>
        </authorList>
    </citation>
    <scope>NUCLEOTIDE SEQUENCE [LARGE SCALE GENOMIC DNA]</scope>
    <source>
        <strain evidence="1 2">M2</strain>
    </source>
</reference>
<dbReference type="AlphaFoldDB" id="A0A6C0TZV0"/>
<dbReference type="RefSeq" id="WP_163494550.1">
    <property type="nucleotide sequence ID" value="NZ_CP048711.1"/>
</dbReference>
<evidence type="ECO:0000313" key="2">
    <source>
        <dbReference type="Proteomes" id="UP000477680"/>
    </source>
</evidence>
<keyword evidence="2" id="KW-1185">Reference proteome</keyword>
<protein>
    <submittedName>
        <fullName evidence="1">Uncharacterized protein</fullName>
    </submittedName>
</protein>
<sequence>MVDVTQLTNSQLNADLGDNIAIGNVTGDNVIDDSFSRASGLFSIIQNTGNNVIIQDSTIVNVTIFP</sequence>
<dbReference type="Proteomes" id="UP000477680">
    <property type="component" value="Chromosome"/>
</dbReference>
<dbReference type="EMBL" id="CP048711">
    <property type="protein sequence ID" value="QIB65311.1"/>
    <property type="molecule type" value="Genomic_DNA"/>
</dbReference>
<accession>A0A6C0TZV0</accession>
<dbReference type="KEGG" id="kim:G3T16_07765"/>
<name>A0A6C0TZV0_9GAMM</name>
<organism evidence="1 2">
    <name type="scientific">Kineobactrum salinum</name>
    <dbReference type="NCBI Taxonomy" id="2708301"/>
    <lineage>
        <taxon>Bacteria</taxon>
        <taxon>Pseudomonadati</taxon>
        <taxon>Pseudomonadota</taxon>
        <taxon>Gammaproteobacteria</taxon>
        <taxon>Cellvibrionales</taxon>
        <taxon>Halieaceae</taxon>
        <taxon>Kineobactrum</taxon>
    </lineage>
</organism>
<evidence type="ECO:0000313" key="1">
    <source>
        <dbReference type="EMBL" id="QIB65311.1"/>
    </source>
</evidence>